<keyword evidence="2" id="KW-0560">Oxidoreductase</keyword>
<dbReference type="PROSITE" id="PS00798">
    <property type="entry name" value="ALDOKETO_REDUCTASE_1"/>
    <property type="match status" value="1"/>
</dbReference>
<protein>
    <recommendedName>
        <fullName evidence="6">NADP-dependent oxidoreductase domain-containing protein</fullName>
    </recommendedName>
</protein>
<dbReference type="OMA" id="YCLQKNW"/>
<feature type="domain" description="NADP-dependent oxidoreductase" evidence="6">
    <location>
        <begin position="38"/>
        <end position="268"/>
    </location>
</feature>
<dbReference type="Pfam" id="PF00248">
    <property type="entry name" value="Aldo_ket_red"/>
    <property type="match status" value="1"/>
</dbReference>
<accession>A0A084QQH9</accession>
<dbReference type="Proteomes" id="UP000028524">
    <property type="component" value="Unassembled WGS sequence"/>
</dbReference>
<dbReference type="HOGENOM" id="CLU_023205_0_1_1"/>
<dbReference type="PANTHER" id="PTHR43827">
    <property type="entry name" value="2,5-DIKETO-D-GLUCONIC ACID REDUCTASE"/>
    <property type="match status" value="1"/>
</dbReference>
<feature type="active site" description="Proton donor" evidence="3">
    <location>
        <position position="55"/>
    </location>
</feature>
<dbReference type="PANTHER" id="PTHR43827:SF13">
    <property type="entry name" value="ALDO_KETO REDUCTASE FAMILY PROTEIN"/>
    <property type="match status" value="1"/>
</dbReference>
<evidence type="ECO:0000256" key="2">
    <source>
        <dbReference type="ARBA" id="ARBA00023002"/>
    </source>
</evidence>
<dbReference type="PRINTS" id="PR00069">
    <property type="entry name" value="ALDKETRDTASE"/>
</dbReference>
<evidence type="ECO:0000256" key="4">
    <source>
        <dbReference type="PIRSR" id="PIRSR000097-2"/>
    </source>
</evidence>
<evidence type="ECO:0000313" key="7">
    <source>
        <dbReference type="EMBL" id="KFA66214.1"/>
    </source>
</evidence>
<dbReference type="InParanoid" id="A0A084QQH9"/>
<dbReference type="FunFam" id="3.20.20.100:FF:000015">
    <property type="entry name" value="Oxidoreductase, aldo/keto reductase family"/>
    <property type="match status" value="1"/>
</dbReference>
<evidence type="ECO:0000256" key="5">
    <source>
        <dbReference type="PIRSR" id="PIRSR000097-3"/>
    </source>
</evidence>
<name>A0A084QQH9_STAC4</name>
<dbReference type="InterPro" id="IPR023210">
    <property type="entry name" value="NADP_OxRdtase_dom"/>
</dbReference>
<dbReference type="EMBL" id="KL660471">
    <property type="protein sequence ID" value="KFA66214.1"/>
    <property type="molecule type" value="Genomic_DNA"/>
</dbReference>
<dbReference type="OrthoDB" id="416253at2759"/>
<proteinExistence type="inferred from homology"/>
<reference evidence="7 8" key="1">
    <citation type="journal article" date="2014" name="BMC Genomics">
        <title>Comparative genome sequencing reveals chemotype-specific gene clusters in the toxigenic black mold Stachybotrys.</title>
        <authorList>
            <person name="Semeiks J."/>
            <person name="Borek D."/>
            <person name="Otwinowski Z."/>
            <person name="Grishin N.V."/>
        </authorList>
    </citation>
    <scope>NUCLEOTIDE SEQUENCE [LARGE SCALE GENOMIC DNA]</scope>
    <source>
        <strain evidence="7 8">IBT 40285</strain>
    </source>
</reference>
<evidence type="ECO:0000259" key="6">
    <source>
        <dbReference type="Pfam" id="PF00248"/>
    </source>
</evidence>
<dbReference type="CDD" id="cd19071">
    <property type="entry name" value="AKR_AKR1-5-like"/>
    <property type="match status" value="1"/>
</dbReference>
<dbReference type="PROSITE" id="PS00062">
    <property type="entry name" value="ALDOKETO_REDUCTASE_2"/>
    <property type="match status" value="1"/>
</dbReference>
<gene>
    <name evidence="7" type="ORF">S40285_05098</name>
</gene>
<dbReference type="GO" id="GO:0016491">
    <property type="term" value="F:oxidoreductase activity"/>
    <property type="evidence" value="ECO:0007669"/>
    <property type="project" value="UniProtKB-KW"/>
</dbReference>
<feature type="binding site" evidence="4">
    <location>
        <position position="115"/>
    </location>
    <ligand>
        <name>substrate</name>
    </ligand>
</feature>
<feature type="site" description="Lowers pKa of active site Tyr" evidence="5">
    <location>
        <position position="80"/>
    </location>
</feature>
<comment type="similarity">
    <text evidence="1">Belongs to the aldo/keto reductase family.</text>
</comment>
<evidence type="ECO:0000256" key="3">
    <source>
        <dbReference type="PIRSR" id="PIRSR000097-1"/>
    </source>
</evidence>
<sequence length="281" mass="31224">MAAQLTIEHALTLTNSVKLPQLGFGVYQSPRDVCVRSCLTALETGYRHIDTAQYYANEAEVGDAVVQSGIPRRDLFLTTKVLTAAGSVDATYQKCVDSVNKLDQKNGYVDLFLVHSPNSGKTARTEMWQALEKLHGEGKSKSIGVSNYGIKHIEEMKEYAKVWPPHVNQIELHPWCQQREIVDYCNKNKIIIEAYCPLVRNAKANDKTLAGIAEKHKVTPNQVLCRWSLQKGWSPLPKSDNPERIKLNADLFGFDLDEKDMSALDGLDEGPGGAIVQAVDN</sequence>
<dbReference type="Gene3D" id="3.20.20.100">
    <property type="entry name" value="NADP-dependent oxidoreductase domain"/>
    <property type="match status" value="1"/>
</dbReference>
<dbReference type="InterPro" id="IPR020471">
    <property type="entry name" value="AKR"/>
</dbReference>
<evidence type="ECO:0000256" key="1">
    <source>
        <dbReference type="ARBA" id="ARBA00007905"/>
    </source>
</evidence>
<dbReference type="STRING" id="1283841.A0A084QQH9"/>
<dbReference type="InterPro" id="IPR036812">
    <property type="entry name" value="NAD(P)_OxRdtase_dom_sf"/>
</dbReference>
<keyword evidence="8" id="KW-1185">Reference proteome</keyword>
<dbReference type="AlphaFoldDB" id="A0A084QQH9"/>
<organism evidence="7 8">
    <name type="scientific">Stachybotrys chlorohalonatus (strain IBT 40285)</name>
    <dbReference type="NCBI Taxonomy" id="1283841"/>
    <lineage>
        <taxon>Eukaryota</taxon>
        <taxon>Fungi</taxon>
        <taxon>Dikarya</taxon>
        <taxon>Ascomycota</taxon>
        <taxon>Pezizomycotina</taxon>
        <taxon>Sordariomycetes</taxon>
        <taxon>Hypocreomycetidae</taxon>
        <taxon>Hypocreales</taxon>
        <taxon>Stachybotryaceae</taxon>
        <taxon>Stachybotrys</taxon>
    </lineage>
</organism>
<dbReference type="InterPro" id="IPR018170">
    <property type="entry name" value="Aldo/ket_reductase_CS"/>
</dbReference>
<dbReference type="SUPFAM" id="SSF51430">
    <property type="entry name" value="NAD(P)-linked oxidoreductase"/>
    <property type="match status" value="1"/>
</dbReference>
<evidence type="ECO:0000313" key="8">
    <source>
        <dbReference type="Proteomes" id="UP000028524"/>
    </source>
</evidence>
<dbReference type="PIRSF" id="PIRSF000097">
    <property type="entry name" value="AKR"/>
    <property type="match status" value="1"/>
</dbReference>